<comment type="similarity">
    <text evidence="1">Belongs to the bacterial solute-binding protein 3 family.</text>
</comment>
<evidence type="ECO:0000256" key="3">
    <source>
        <dbReference type="ARBA" id="ARBA00022729"/>
    </source>
</evidence>
<dbReference type="Gene3D" id="3.40.190.10">
    <property type="entry name" value="Periplasmic binding protein-like II"/>
    <property type="match status" value="2"/>
</dbReference>
<dbReference type="SMART" id="SM00062">
    <property type="entry name" value="PBPb"/>
    <property type="match status" value="1"/>
</dbReference>
<gene>
    <name evidence="5" type="ORF">OEG84_07150</name>
</gene>
<keyword evidence="2" id="KW-0813">Transport</keyword>
<protein>
    <submittedName>
        <fullName evidence="5">Transporter substrate-binding domain-containing protein</fullName>
    </submittedName>
</protein>
<dbReference type="InterPro" id="IPR001638">
    <property type="entry name" value="Solute-binding_3/MltF_N"/>
</dbReference>
<sequence>MGEFQTKVGTIFTAAAVGILLSVGVVSAQTCGEPGKSTLEIVQERGVLRAGVRPDFPPWGSIDSTGELIGFGVDIAREFAEHLGVELELIPTVAANRFPMLLTCKTDADFGATTGTKTRDEQVDFVPHYTWDVAVILIQKGMEKNLDSYLNDANATVCSTQGGVLGAAWKEKAAAKGTEVNLKLYREDTDIVLAMASGKCDVAPVGLFTAQILLEKLGDRAANIEIGGEFQKEPNGVFLRENDSDWRDWINWGQQRLFAEGKFQELYRKHFGIDPPFVPWEQGMLQPDVTKIANEGDKW</sequence>
<dbReference type="PANTHER" id="PTHR30085">
    <property type="entry name" value="AMINO ACID ABC TRANSPORTER PERMEASE"/>
    <property type="match status" value="1"/>
</dbReference>
<keyword evidence="3" id="KW-0732">Signal</keyword>
<accession>A0ABT3Z706</accession>
<dbReference type="InterPro" id="IPR051455">
    <property type="entry name" value="Bact_solute-bind_prot3"/>
</dbReference>
<dbReference type="Proteomes" id="UP001073227">
    <property type="component" value="Unassembled WGS sequence"/>
</dbReference>
<evidence type="ECO:0000313" key="5">
    <source>
        <dbReference type="EMBL" id="MCY0147496.1"/>
    </source>
</evidence>
<dbReference type="RefSeq" id="WP_267653098.1">
    <property type="nucleotide sequence ID" value="NZ_JAOVZR010000001.1"/>
</dbReference>
<comment type="caution">
    <text evidence="5">The sequence shown here is derived from an EMBL/GenBank/DDBJ whole genome shotgun (WGS) entry which is preliminary data.</text>
</comment>
<dbReference type="PANTHER" id="PTHR30085:SF6">
    <property type="entry name" value="ABC TRANSPORTER GLUTAMINE-BINDING PROTEIN GLNH"/>
    <property type="match status" value="1"/>
</dbReference>
<keyword evidence="6" id="KW-1185">Reference proteome</keyword>
<feature type="domain" description="Solute-binding protein family 3/N-terminal" evidence="4">
    <location>
        <begin position="47"/>
        <end position="274"/>
    </location>
</feature>
<name>A0ABT3Z706_9HYPH</name>
<evidence type="ECO:0000256" key="1">
    <source>
        <dbReference type="ARBA" id="ARBA00010333"/>
    </source>
</evidence>
<proteinExistence type="inferred from homology"/>
<dbReference type="SUPFAM" id="SSF53850">
    <property type="entry name" value="Periplasmic binding protein-like II"/>
    <property type="match status" value="1"/>
</dbReference>
<dbReference type="EMBL" id="JAOVZR010000001">
    <property type="protein sequence ID" value="MCY0147496.1"/>
    <property type="molecule type" value="Genomic_DNA"/>
</dbReference>
<organism evidence="5 6">
    <name type="scientific">Hoeflea algicola</name>
    <dbReference type="NCBI Taxonomy" id="2983763"/>
    <lineage>
        <taxon>Bacteria</taxon>
        <taxon>Pseudomonadati</taxon>
        <taxon>Pseudomonadota</taxon>
        <taxon>Alphaproteobacteria</taxon>
        <taxon>Hyphomicrobiales</taxon>
        <taxon>Rhizobiaceae</taxon>
        <taxon>Hoeflea</taxon>
    </lineage>
</organism>
<evidence type="ECO:0000256" key="2">
    <source>
        <dbReference type="ARBA" id="ARBA00022448"/>
    </source>
</evidence>
<evidence type="ECO:0000259" key="4">
    <source>
        <dbReference type="SMART" id="SM00062"/>
    </source>
</evidence>
<dbReference type="Pfam" id="PF00497">
    <property type="entry name" value="SBP_bac_3"/>
    <property type="match status" value="1"/>
</dbReference>
<reference evidence="5" key="1">
    <citation type="submission" date="2022-10" db="EMBL/GenBank/DDBJ databases">
        <title>Hoeflea sp. G2-23, isolated from marine algae.</title>
        <authorList>
            <person name="Kristyanto S."/>
            <person name="Kim J.M."/>
            <person name="Jeon C.O."/>
        </authorList>
    </citation>
    <scope>NUCLEOTIDE SEQUENCE</scope>
    <source>
        <strain evidence="5">G2-23</strain>
    </source>
</reference>
<evidence type="ECO:0000313" key="6">
    <source>
        <dbReference type="Proteomes" id="UP001073227"/>
    </source>
</evidence>